<dbReference type="Gene3D" id="3.40.50.300">
    <property type="entry name" value="P-loop containing nucleotide triphosphate hydrolases"/>
    <property type="match status" value="1"/>
</dbReference>
<dbReference type="PANTHER" id="PTHR43381">
    <property type="entry name" value="TRANSLATION INITIATION FACTOR IF-2-RELATED"/>
    <property type="match status" value="1"/>
</dbReference>
<dbReference type="Pfam" id="PF11987">
    <property type="entry name" value="IF-2"/>
    <property type="match status" value="1"/>
</dbReference>
<feature type="binding site" evidence="7">
    <location>
        <begin position="279"/>
        <end position="282"/>
    </location>
    <ligand>
        <name>GTP</name>
        <dbReference type="ChEBI" id="CHEBI:37565"/>
    </ligand>
</feature>
<keyword evidence="5 7" id="KW-0648">Protein biosynthesis</keyword>
<keyword evidence="3 7" id="KW-0396">Initiation factor</keyword>
<dbReference type="NCBIfam" id="TIGR00487">
    <property type="entry name" value="IF-2"/>
    <property type="match status" value="1"/>
</dbReference>
<dbReference type="CDD" id="cd01887">
    <property type="entry name" value="IF2_eIF5B"/>
    <property type="match status" value="1"/>
</dbReference>
<comment type="function">
    <text evidence="7 8">One of the essential components for the initiation of protein synthesis. Protects formylmethionyl-tRNA from spontaneous hydrolysis and promotes its binding to the 30S ribosomal subunits. Also involved in the hydrolysis of GTP during the formation of the 70S ribosomal complex.</text>
</comment>
<dbReference type="InterPro" id="IPR053905">
    <property type="entry name" value="EF-G-like_DII"/>
</dbReference>
<evidence type="ECO:0000256" key="8">
    <source>
        <dbReference type="RuleBase" id="RU000644"/>
    </source>
</evidence>
<dbReference type="GO" id="GO:0005737">
    <property type="term" value="C:cytoplasm"/>
    <property type="evidence" value="ECO:0007669"/>
    <property type="project" value="UniProtKB-SubCell"/>
</dbReference>
<feature type="binding site" evidence="7">
    <location>
        <begin position="225"/>
        <end position="229"/>
    </location>
    <ligand>
        <name>GTP</name>
        <dbReference type="ChEBI" id="CHEBI:37565"/>
    </ligand>
</feature>
<dbReference type="InterPro" id="IPR015760">
    <property type="entry name" value="TIF_IF2"/>
</dbReference>
<evidence type="ECO:0000256" key="6">
    <source>
        <dbReference type="ARBA" id="ARBA00023134"/>
    </source>
</evidence>
<dbReference type="InterPro" id="IPR000178">
    <property type="entry name" value="TF_IF2_bacterial-like"/>
</dbReference>
<protein>
    <recommendedName>
        <fullName evidence="2 7">Translation initiation factor IF-2</fullName>
    </recommendedName>
</protein>
<dbReference type="CDD" id="cd03702">
    <property type="entry name" value="IF2_mtIF2_II"/>
    <property type="match status" value="1"/>
</dbReference>
<dbReference type="Gene3D" id="3.40.50.10050">
    <property type="entry name" value="Translation initiation factor IF- 2, domain 3"/>
    <property type="match status" value="1"/>
</dbReference>
<dbReference type="InterPro" id="IPR027417">
    <property type="entry name" value="P-loop_NTPase"/>
</dbReference>
<keyword evidence="6 7" id="KW-0342">GTP-binding</keyword>
<dbReference type="InterPro" id="IPR009000">
    <property type="entry name" value="Transl_B-barrel_sf"/>
</dbReference>
<dbReference type="SUPFAM" id="SSF52540">
    <property type="entry name" value="P-loop containing nucleoside triphosphate hydrolases"/>
    <property type="match status" value="1"/>
</dbReference>
<comment type="similarity">
    <text evidence="1 7 8">Belongs to the TRAFAC class translation factor GTPase superfamily. Classic translation factor GTPase family. IF-2 subfamily.</text>
</comment>
<dbReference type="PANTHER" id="PTHR43381:SF4">
    <property type="entry name" value="EUKARYOTIC TRANSLATION INITIATION FACTOR 5B"/>
    <property type="match status" value="1"/>
</dbReference>
<dbReference type="InterPro" id="IPR000795">
    <property type="entry name" value="T_Tr_GTP-bd_dom"/>
</dbReference>
<feature type="binding site" evidence="7">
    <location>
        <begin position="173"/>
        <end position="180"/>
    </location>
    <ligand>
        <name>GTP</name>
        <dbReference type="ChEBI" id="CHEBI:37565"/>
    </ligand>
</feature>
<dbReference type="PRINTS" id="PR00315">
    <property type="entry name" value="ELONGATNFCT"/>
</dbReference>
<dbReference type="Pfam" id="PF00009">
    <property type="entry name" value="GTP_EFTU"/>
    <property type="match status" value="1"/>
</dbReference>
<dbReference type="AlphaFoldDB" id="A0A0G1YSD8"/>
<comment type="caution">
    <text evidence="10">The sequence shown here is derived from an EMBL/GenBank/DDBJ whole genome shotgun (WGS) entry which is preliminary data.</text>
</comment>
<organism evidence="10 11">
    <name type="scientific">Candidatus Kaiserbacteria bacterium GW2011_GWA2_49_19</name>
    <dbReference type="NCBI Taxonomy" id="1618669"/>
    <lineage>
        <taxon>Bacteria</taxon>
        <taxon>Candidatus Kaiseribacteriota</taxon>
    </lineage>
</organism>
<reference evidence="10 11" key="1">
    <citation type="journal article" date="2015" name="Nature">
        <title>rRNA introns, odd ribosomes, and small enigmatic genomes across a large radiation of phyla.</title>
        <authorList>
            <person name="Brown C.T."/>
            <person name="Hug L.A."/>
            <person name="Thomas B.C."/>
            <person name="Sharon I."/>
            <person name="Castelle C.J."/>
            <person name="Singh A."/>
            <person name="Wilkins M.J."/>
            <person name="Williams K.H."/>
            <person name="Banfield J.F."/>
        </authorList>
    </citation>
    <scope>NUCLEOTIDE SEQUENCE [LARGE SCALE GENOMIC DNA]</scope>
</reference>
<dbReference type="GO" id="GO:0003924">
    <property type="term" value="F:GTPase activity"/>
    <property type="evidence" value="ECO:0007669"/>
    <property type="project" value="UniProtKB-UniRule"/>
</dbReference>
<gene>
    <name evidence="7" type="primary">infB</name>
    <name evidence="10" type="ORF">UY44_C0004G0009</name>
</gene>
<dbReference type="PATRIC" id="fig|1618669.3.peg.180"/>
<evidence type="ECO:0000256" key="7">
    <source>
        <dbReference type="HAMAP-Rule" id="MF_00100"/>
    </source>
</evidence>
<dbReference type="GO" id="GO:0003743">
    <property type="term" value="F:translation initiation factor activity"/>
    <property type="evidence" value="ECO:0007669"/>
    <property type="project" value="UniProtKB-UniRule"/>
</dbReference>
<dbReference type="Proteomes" id="UP000033965">
    <property type="component" value="Unassembled WGS sequence"/>
</dbReference>
<evidence type="ECO:0000313" key="10">
    <source>
        <dbReference type="EMBL" id="KKW09294.1"/>
    </source>
</evidence>
<evidence type="ECO:0000256" key="3">
    <source>
        <dbReference type="ARBA" id="ARBA00022540"/>
    </source>
</evidence>
<dbReference type="Pfam" id="PF22042">
    <property type="entry name" value="EF-G_D2"/>
    <property type="match status" value="1"/>
</dbReference>
<dbReference type="NCBIfam" id="TIGR00231">
    <property type="entry name" value="small_GTP"/>
    <property type="match status" value="1"/>
</dbReference>
<keyword evidence="7" id="KW-0963">Cytoplasm</keyword>
<evidence type="ECO:0000256" key="2">
    <source>
        <dbReference type="ARBA" id="ARBA00020675"/>
    </source>
</evidence>
<dbReference type="EMBL" id="LCPZ01000004">
    <property type="protein sequence ID" value="KKW09294.1"/>
    <property type="molecule type" value="Genomic_DNA"/>
</dbReference>
<dbReference type="InterPro" id="IPR036925">
    <property type="entry name" value="TIF_IF2_dom3_sf"/>
</dbReference>
<evidence type="ECO:0000313" key="11">
    <source>
        <dbReference type="Proteomes" id="UP000033965"/>
    </source>
</evidence>
<dbReference type="Pfam" id="PF04760">
    <property type="entry name" value="IF2_N"/>
    <property type="match status" value="1"/>
</dbReference>
<comment type="caution">
    <text evidence="7">Lacks conserved residue(s) required for the propagation of feature annotation.</text>
</comment>
<proteinExistence type="inferred from homology"/>
<dbReference type="FunFam" id="3.40.50.300:FF:000019">
    <property type="entry name" value="Translation initiation factor IF-2"/>
    <property type="match status" value="1"/>
</dbReference>
<feature type="domain" description="Tr-type G" evidence="9">
    <location>
        <begin position="164"/>
        <end position="338"/>
    </location>
</feature>
<evidence type="ECO:0000256" key="4">
    <source>
        <dbReference type="ARBA" id="ARBA00022741"/>
    </source>
</evidence>
<dbReference type="PROSITE" id="PS51722">
    <property type="entry name" value="G_TR_2"/>
    <property type="match status" value="1"/>
</dbReference>
<dbReference type="SUPFAM" id="SSF52156">
    <property type="entry name" value="Initiation factor IF2/eIF5b, domain 3"/>
    <property type="match status" value="1"/>
</dbReference>
<dbReference type="InterPro" id="IPR044145">
    <property type="entry name" value="IF2_II"/>
</dbReference>
<dbReference type="SUPFAM" id="SSF50447">
    <property type="entry name" value="Translation proteins"/>
    <property type="match status" value="2"/>
</dbReference>
<dbReference type="GO" id="GO:0005525">
    <property type="term" value="F:GTP binding"/>
    <property type="evidence" value="ECO:0007669"/>
    <property type="project" value="UniProtKB-KW"/>
</dbReference>
<sequence length="671" mass="72698">MNVTELARQLRIHPQKLLQVLPEFGYDIGAKSIKVDDRVASQIQRDWRRIKLVLERREQEERDKQKELEKEQRKESGAKVTLPRVLTVRELADILAIPINRLIMELMKNGILTNQNENIDYDTAVIMAEELGFAVEKAGVPTVAAFNKHTESLENILATPGTTPRPPVIVVMGHVDHGKTKLLDSIRHTNVMAGEAGGITQHIGAYQVVWTNPKTKEKTPLTFIDTPGHEAFTVMRSRGAKVADIAILVVAGDDSVKPQTVEAINIIKAAKLPLVVAINKIDKPGADPKRVCADLAQRGIQVEGWGGDVPKVEISAKQNLNIDTLLDTLLIVADMNAGIIKADPDRPAAGTVIEAHVDKGAGPVATILVQTGTLRVNDPLVVNGEIYGKARALKDHRGEPIASAPPSCPVRILGFKIAPQVGDVLDVGSAAGAAAVDVRVKKSQQTGAEKHSAGQDNDENTEEAKKTLNLVIKADTLGSLEAIIGSLESIKSDEVGVKVVAKGLGNITADDVKRAETSQGMIFGFNVTTSPVAFEMIQAGGIIFEQYRVIYDLLDRVKDELQKLLIPELVTTELGVFKVVALFRTGKKVMIVGGRVEQGKLIKDGRARVKRAGGIIGFGKIAQLQSGKQSVNEVPEGNECGLQFEGKMKLEVGDVLEVYKEESKEKKLVLK</sequence>
<dbReference type="InterPro" id="IPR005225">
    <property type="entry name" value="Small_GTP-bd"/>
</dbReference>
<dbReference type="Gene3D" id="2.40.30.10">
    <property type="entry name" value="Translation factors"/>
    <property type="match status" value="2"/>
</dbReference>
<dbReference type="InterPro" id="IPR023115">
    <property type="entry name" value="TIF_IF2_dom3"/>
</dbReference>
<keyword evidence="4 7" id="KW-0547">Nucleotide-binding</keyword>
<comment type="subcellular location">
    <subcellularLocation>
        <location evidence="7">Cytoplasm</location>
    </subcellularLocation>
</comment>
<evidence type="ECO:0000259" key="9">
    <source>
        <dbReference type="PROSITE" id="PS51722"/>
    </source>
</evidence>
<evidence type="ECO:0000256" key="5">
    <source>
        <dbReference type="ARBA" id="ARBA00022917"/>
    </source>
</evidence>
<accession>A0A0G1YSD8</accession>
<name>A0A0G1YSD8_9BACT</name>
<dbReference type="FunFam" id="3.40.50.10050:FF:000001">
    <property type="entry name" value="Translation initiation factor IF-2"/>
    <property type="match status" value="1"/>
</dbReference>
<dbReference type="HAMAP" id="MF_00100_B">
    <property type="entry name" value="IF_2_B"/>
    <property type="match status" value="1"/>
</dbReference>
<evidence type="ECO:0000256" key="1">
    <source>
        <dbReference type="ARBA" id="ARBA00007733"/>
    </source>
</evidence>
<dbReference type="InterPro" id="IPR006847">
    <property type="entry name" value="IF2_N"/>
</dbReference>